<keyword evidence="3" id="KW-1185">Reference proteome</keyword>
<evidence type="ECO:0000313" key="2">
    <source>
        <dbReference type="EMBL" id="KAH0814226.1"/>
    </source>
</evidence>
<sequence length="226" mass="24102">MNVWDGTHGTRMLNTLIRDAYRSYRSEGANTPRVGVSRIGGLGGPGGLGVGASERLLPPHHVILGHARERPTPPSLTLPHSSPGRTPRSPRSMAECPRSPPHVGCMHLSVVDRCAFELDHPGGFASSPWAAVLGHHHTAAAAAAAAAAGTMMQTGDHHGYGAAHHPAAPMDLHMPQAFPYYRLLGTCWPELMVLHPEPALGTDLTTGHPSTIRLRDSCRHLDPQTL</sequence>
<dbReference type="AlphaFoldDB" id="A0A8J6HHI3"/>
<accession>A0A8J6HHI3</accession>
<reference evidence="2" key="1">
    <citation type="journal article" date="2020" name="J Insects Food Feed">
        <title>The yellow mealworm (Tenebrio molitor) genome: a resource for the emerging insects as food and feed industry.</title>
        <authorList>
            <person name="Eriksson T."/>
            <person name="Andere A."/>
            <person name="Kelstrup H."/>
            <person name="Emery V."/>
            <person name="Picard C."/>
        </authorList>
    </citation>
    <scope>NUCLEOTIDE SEQUENCE</scope>
    <source>
        <strain evidence="2">Stoneville</strain>
        <tissue evidence="2">Whole head</tissue>
    </source>
</reference>
<organism evidence="2 3">
    <name type="scientific">Tenebrio molitor</name>
    <name type="common">Yellow mealworm beetle</name>
    <dbReference type="NCBI Taxonomy" id="7067"/>
    <lineage>
        <taxon>Eukaryota</taxon>
        <taxon>Metazoa</taxon>
        <taxon>Ecdysozoa</taxon>
        <taxon>Arthropoda</taxon>
        <taxon>Hexapoda</taxon>
        <taxon>Insecta</taxon>
        <taxon>Pterygota</taxon>
        <taxon>Neoptera</taxon>
        <taxon>Endopterygota</taxon>
        <taxon>Coleoptera</taxon>
        <taxon>Polyphaga</taxon>
        <taxon>Cucujiformia</taxon>
        <taxon>Tenebrionidae</taxon>
        <taxon>Tenebrio</taxon>
    </lineage>
</organism>
<reference evidence="2" key="2">
    <citation type="submission" date="2021-08" db="EMBL/GenBank/DDBJ databases">
        <authorList>
            <person name="Eriksson T."/>
        </authorList>
    </citation>
    <scope>NUCLEOTIDE SEQUENCE</scope>
    <source>
        <strain evidence="2">Stoneville</strain>
        <tissue evidence="2">Whole head</tissue>
    </source>
</reference>
<proteinExistence type="predicted"/>
<comment type="caution">
    <text evidence="2">The sequence shown here is derived from an EMBL/GenBank/DDBJ whole genome shotgun (WGS) entry which is preliminary data.</text>
</comment>
<dbReference type="EMBL" id="JABDTM020024503">
    <property type="protein sequence ID" value="KAH0814226.1"/>
    <property type="molecule type" value="Genomic_DNA"/>
</dbReference>
<feature type="compositionally biased region" description="Low complexity" evidence="1">
    <location>
        <begin position="75"/>
        <end position="92"/>
    </location>
</feature>
<protein>
    <submittedName>
        <fullName evidence="2">Uncharacterized protein</fullName>
    </submittedName>
</protein>
<feature type="region of interest" description="Disordered" evidence="1">
    <location>
        <begin position="66"/>
        <end position="97"/>
    </location>
</feature>
<evidence type="ECO:0000313" key="3">
    <source>
        <dbReference type="Proteomes" id="UP000719412"/>
    </source>
</evidence>
<evidence type="ECO:0000256" key="1">
    <source>
        <dbReference type="SAM" id="MobiDB-lite"/>
    </source>
</evidence>
<gene>
    <name evidence="2" type="ORF">GEV33_008557</name>
</gene>
<name>A0A8J6HHI3_TENMO</name>
<dbReference type="Proteomes" id="UP000719412">
    <property type="component" value="Unassembled WGS sequence"/>
</dbReference>